<dbReference type="InterPro" id="IPR016169">
    <property type="entry name" value="FAD-bd_PCMH_sub2"/>
</dbReference>
<dbReference type="GO" id="GO:0016491">
    <property type="term" value="F:oxidoreductase activity"/>
    <property type="evidence" value="ECO:0007669"/>
    <property type="project" value="InterPro"/>
</dbReference>
<reference evidence="2 3" key="1">
    <citation type="submission" date="2015-09" db="EMBL/GenBank/DDBJ databases">
        <title>Draft genome of the parasitic nematode Teladorsagia circumcincta isolate WARC Sus (inbred).</title>
        <authorList>
            <person name="Mitreva M."/>
        </authorList>
    </citation>
    <scope>NUCLEOTIDE SEQUENCE [LARGE SCALE GENOMIC DNA]</scope>
    <source>
        <strain evidence="2 3">S</strain>
    </source>
</reference>
<dbReference type="InterPro" id="IPR016166">
    <property type="entry name" value="FAD-bd_PCMH"/>
</dbReference>
<dbReference type="PANTHER" id="PTHR11908:SF139">
    <property type="entry name" value="XANTHINE DEHYDROGENASE-RELATED"/>
    <property type="match status" value="1"/>
</dbReference>
<dbReference type="Pfam" id="PF00941">
    <property type="entry name" value="FAD_binding_5"/>
    <property type="match status" value="1"/>
</dbReference>
<dbReference type="SUPFAM" id="SSF54665">
    <property type="entry name" value="CO dehydrogenase molybdoprotein N-domain-like"/>
    <property type="match status" value="1"/>
</dbReference>
<dbReference type="SUPFAM" id="SSF56176">
    <property type="entry name" value="FAD-binding/transporter-associated domain-like"/>
    <property type="match status" value="1"/>
</dbReference>
<protein>
    <submittedName>
        <fullName evidence="2">FAD binding domain in molybdopterin dehydrogenase</fullName>
    </submittedName>
</protein>
<dbReference type="InterPro" id="IPR036318">
    <property type="entry name" value="FAD-bd_PCMH-like_sf"/>
</dbReference>
<dbReference type="InterPro" id="IPR036856">
    <property type="entry name" value="Ald_Oxase/Xan_DH_a/b_sf"/>
</dbReference>
<organism evidence="2 3">
    <name type="scientific">Teladorsagia circumcincta</name>
    <name type="common">Brown stomach worm</name>
    <name type="synonym">Ostertagia circumcincta</name>
    <dbReference type="NCBI Taxonomy" id="45464"/>
    <lineage>
        <taxon>Eukaryota</taxon>
        <taxon>Metazoa</taxon>
        <taxon>Ecdysozoa</taxon>
        <taxon>Nematoda</taxon>
        <taxon>Chromadorea</taxon>
        <taxon>Rhabditida</taxon>
        <taxon>Rhabditina</taxon>
        <taxon>Rhabditomorpha</taxon>
        <taxon>Strongyloidea</taxon>
        <taxon>Trichostrongylidae</taxon>
        <taxon>Teladorsagia</taxon>
    </lineage>
</organism>
<evidence type="ECO:0000313" key="2">
    <source>
        <dbReference type="EMBL" id="PIO61036.1"/>
    </source>
</evidence>
<evidence type="ECO:0000313" key="3">
    <source>
        <dbReference type="Proteomes" id="UP000230423"/>
    </source>
</evidence>
<keyword evidence="3" id="KW-1185">Reference proteome</keyword>
<sequence>AARSPKHRARWVSIHNLPSMRAVEASESEVSFGAAVSTSEFVKSFEEYCGLSISTPIRKFFDKFSSMQVMNVASWAGGLLTGASDTSSLFLAFNAKIVIREVGGAFTTGQVSDFMDDQGRMRLRRGAVVVAGVFPRSQRNRRVFTFKQGMRPGADSTVVNCVGVFRVANGIDEARVVISFGSGAVLSKKVSQCLRGKRYDRLTDHTNEVLEASEEDISRFSTVPDFRFRRELARAAIRNMCEDHSDQSTSEDKAPEDYLQLYTEWSQDVVHVGVVLSSKAHAKILKVDASEALSIDGVLGYFDIKLTSYYANGIKDIPKGGTNYPGKLPFNVLGVDDTPMFADGEIMEMNFNKSGSVRLNKEVILNDALIDCWKECLQWSEFEKKRNEVDQFN</sequence>
<evidence type="ECO:0000259" key="1">
    <source>
        <dbReference type="PROSITE" id="PS51387"/>
    </source>
</evidence>
<dbReference type="InterPro" id="IPR016208">
    <property type="entry name" value="Ald_Oxase/xanthine_DH-like"/>
</dbReference>
<dbReference type="Proteomes" id="UP000230423">
    <property type="component" value="Unassembled WGS sequence"/>
</dbReference>
<dbReference type="GO" id="GO:0005506">
    <property type="term" value="F:iron ion binding"/>
    <property type="evidence" value="ECO:0007669"/>
    <property type="project" value="InterPro"/>
</dbReference>
<dbReference type="GO" id="GO:0071949">
    <property type="term" value="F:FAD binding"/>
    <property type="evidence" value="ECO:0007669"/>
    <property type="project" value="InterPro"/>
</dbReference>
<dbReference type="Gene3D" id="3.30.465.10">
    <property type="match status" value="1"/>
</dbReference>
<feature type="non-terminal residue" evidence="2">
    <location>
        <position position="1"/>
    </location>
</feature>
<dbReference type="InterPro" id="IPR002346">
    <property type="entry name" value="Mopterin_DH_FAD-bd"/>
</dbReference>
<dbReference type="Gene3D" id="3.30.390.50">
    <property type="entry name" value="CO dehydrogenase flavoprotein, C-terminal domain"/>
    <property type="match status" value="1"/>
</dbReference>
<accession>A0A2G9TSP9</accession>
<dbReference type="PANTHER" id="PTHR11908">
    <property type="entry name" value="XANTHINE DEHYDROGENASE"/>
    <property type="match status" value="1"/>
</dbReference>
<feature type="non-terminal residue" evidence="2">
    <location>
        <position position="393"/>
    </location>
</feature>
<feature type="domain" description="FAD-binding PCMH-type" evidence="1">
    <location>
        <begin position="1"/>
        <end position="139"/>
    </location>
</feature>
<dbReference type="EMBL" id="KZ354345">
    <property type="protein sequence ID" value="PIO61036.1"/>
    <property type="molecule type" value="Genomic_DNA"/>
</dbReference>
<proteinExistence type="predicted"/>
<dbReference type="PROSITE" id="PS51387">
    <property type="entry name" value="FAD_PCMH"/>
    <property type="match status" value="1"/>
</dbReference>
<dbReference type="OrthoDB" id="8300278at2759"/>
<name>A0A2G9TSP9_TELCI</name>
<gene>
    <name evidence="2" type="ORF">TELCIR_17454</name>
</gene>
<dbReference type="AlphaFoldDB" id="A0A2G9TSP9"/>
<dbReference type="Gene3D" id="3.90.1170.50">
    <property type="entry name" value="Aldehyde oxidase/xanthine dehydrogenase, a/b hammerhead"/>
    <property type="match status" value="1"/>
</dbReference>